<dbReference type="PROSITE" id="PS51257">
    <property type="entry name" value="PROKAR_LIPOPROTEIN"/>
    <property type="match status" value="1"/>
</dbReference>
<reference evidence="3 4" key="1">
    <citation type="submission" date="2019-11" db="EMBL/GenBank/DDBJ databases">
        <title>Comparative genomics of hydrocarbon-degrading Desulfosarcina strains.</title>
        <authorList>
            <person name="Watanabe M."/>
            <person name="Kojima H."/>
            <person name="Fukui M."/>
        </authorList>
    </citation>
    <scope>NUCLEOTIDE SEQUENCE [LARGE SCALE GENOMIC DNA]</scope>
    <source>
        <strain evidence="3 4">PL12</strain>
    </source>
</reference>
<feature type="signal peptide" evidence="1">
    <location>
        <begin position="1"/>
        <end position="25"/>
    </location>
</feature>
<feature type="domain" description="DUF5666" evidence="2">
    <location>
        <begin position="410"/>
        <end position="474"/>
    </location>
</feature>
<dbReference type="OrthoDB" id="5622949at2"/>
<evidence type="ECO:0000313" key="4">
    <source>
        <dbReference type="Proteomes" id="UP000427906"/>
    </source>
</evidence>
<dbReference type="EMBL" id="AP021874">
    <property type="protein sequence ID" value="BBO71965.1"/>
    <property type="molecule type" value="Genomic_DNA"/>
</dbReference>
<feature type="chain" id="PRO_5024442955" description="DUF5666 domain-containing protein" evidence="1">
    <location>
        <begin position="26"/>
        <end position="486"/>
    </location>
</feature>
<sequence>MKPTVNMLHLTVLFFLLTAASCGGGGEIADGGGIGGTGVVSTGSVTAIGSVWVNGVRFDTSEAGVYVGDRFQGSGDQAVIDNLDPGRVVRVIGRLTPDGNGNADRVYYDPLLVGPVQAIDTIDDSTLVLTILGQRVIVDDRTVLNNLSIDALTTENLAEVSGFFNEVNQIQATFLLHLADAAAPGVIFTITGPVSTLNPVNRTFQINDQEIDYRQVENGQGLPSGMADGSMVTVTGQMADNGAVFIAIAIGNYGRLGEIETDYMEIESIISAALDQNRFQLEGIPVEISPATEFAGGDSEDLLAGVGLEVEGNYSAGVVFAEKIAFNQVFRAESHLAEKDPSGNTLTLAGLDGLTLQVNALTRYSGSTDSFQQLNAGDHLVIKGWPTDHRTITATRIFGLPEVQNKIFLRGSVTSINDPVLTINGVAIDTDEIPDDGFFAADEMSVTKEVFFARLQENDPVAVRGELLAGNSVVWETITMGSEPTE</sequence>
<protein>
    <recommendedName>
        <fullName evidence="2">DUF5666 domain-containing protein</fullName>
    </recommendedName>
</protein>
<dbReference type="Pfam" id="PF18914">
    <property type="entry name" value="DUF5666"/>
    <property type="match status" value="5"/>
</dbReference>
<feature type="domain" description="DUF5666" evidence="2">
    <location>
        <begin position="270"/>
        <end position="324"/>
    </location>
</feature>
<evidence type="ECO:0000256" key="1">
    <source>
        <dbReference type="SAM" id="SignalP"/>
    </source>
</evidence>
<feature type="domain" description="DUF5666" evidence="2">
    <location>
        <begin position="114"/>
        <end position="173"/>
    </location>
</feature>
<dbReference type="InterPro" id="IPR043724">
    <property type="entry name" value="DUF5666"/>
</dbReference>
<dbReference type="AlphaFoldDB" id="A0A5K7YU72"/>
<evidence type="ECO:0000313" key="3">
    <source>
        <dbReference type="EMBL" id="BBO71965.1"/>
    </source>
</evidence>
<proteinExistence type="predicted"/>
<organism evidence="3 4">
    <name type="scientific">Desulfosarcina alkanivorans</name>
    <dbReference type="NCBI Taxonomy" id="571177"/>
    <lineage>
        <taxon>Bacteria</taxon>
        <taxon>Pseudomonadati</taxon>
        <taxon>Thermodesulfobacteriota</taxon>
        <taxon>Desulfobacteria</taxon>
        <taxon>Desulfobacterales</taxon>
        <taxon>Desulfosarcinaceae</taxon>
        <taxon>Desulfosarcina</taxon>
    </lineage>
</organism>
<feature type="domain" description="DUF5666" evidence="2">
    <location>
        <begin position="43"/>
        <end position="106"/>
    </location>
</feature>
<feature type="domain" description="DUF5666" evidence="2">
    <location>
        <begin position="343"/>
        <end position="397"/>
    </location>
</feature>
<keyword evidence="1" id="KW-0732">Signal</keyword>
<evidence type="ECO:0000259" key="2">
    <source>
        <dbReference type="Pfam" id="PF18914"/>
    </source>
</evidence>
<name>A0A5K7YU72_9BACT</name>
<keyword evidence="4" id="KW-1185">Reference proteome</keyword>
<dbReference type="RefSeq" id="WP_155319731.1">
    <property type="nucleotide sequence ID" value="NZ_AP021874.1"/>
</dbReference>
<accession>A0A5K7YU72</accession>
<dbReference type="Proteomes" id="UP000427906">
    <property type="component" value="Chromosome"/>
</dbReference>
<dbReference type="KEGG" id="dalk:DSCA_58950"/>
<gene>
    <name evidence="3" type="ORF">DSCA_58950</name>
</gene>